<reference evidence="1" key="1">
    <citation type="submission" date="2020-06" db="EMBL/GenBank/DDBJ databases">
        <title>A novel thermopfilic bacterium from Erzurum, Turkey.</title>
        <authorList>
            <person name="Adiguzel A."/>
            <person name="Ay H."/>
            <person name="Baltaci M.O."/>
        </authorList>
    </citation>
    <scope>NUCLEOTIDE SEQUENCE</scope>
    <source>
        <strain evidence="1">P2</strain>
    </source>
</reference>
<name>A0A8J8GH93_9BACI</name>
<dbReference type="Proteomes" id="UP000625804">
    <property type="component" value="Unassembled WGS sequence"/>
</dbReference>
<sequence>MEQNTLKTTLSYLTSELNRIQTIAGTLSSIEEQHYKDLTSIGDDKLNQIALEEQNASRQLGEIKQLCIGLTQKIEELKQQNG</sequence>
<evidence type="ECO:0000313" key="2">
    <source>
        <dbReference type="Proteomes" id="UP000625804"/>
    </source>
</evidence>
<accession>A0A8J8GH93</accession>
<dbReference type="EMBL" id="JABTTE010000045">
    <property type="protein sequence ID" value="NSL53354.1"/>
    <property type="molecule type" value="Genomic_DNA"/>
</dbReference>
<comment type="caution">
    <text evidence="1">The sequence shown here is derived from an EMBL/GenBank/DDBJ whole genome shotgun (WGS) entry which is preliminary data.</text>
</comment>
<protein>
    <submittedName>
        <fullName evidence="1">Uncharacterized protein</fullName>
    </submittedName>
</protein>
<keyword evidence="2" id="KW-1185">Reference proteome</keyword>
<dbReference type="RefSeq" id="WP_173732617.1">
    <property type="nucleotide sequence ID" value="NZ_JBHGYA010000046.1"/>
</dbReference>
<gene>
    <name evidence="1" type="ORF">HR057_16605</name>
</gene>
<dbReference type="AlphaFoldDB" id="A0A8J8GH93"/>
<proteinExistence type="predicted"/>
<evidence type="ECO:0000313" key="1">
    <source>
        <dbReference type="EMBL" id="NSL53354.1"/>
    </source>
</evidence>
<organism evidence="1 2">
    <name type="scientific">Calidifontibacillus erzurumensis</name>
    <dbReference type="NCBI Taxonomy" id="2741433"/>
    <lineage>
        <taxon>Bacteria</taxon>
        <taxon>Bacillati</taxon>
        <taxon>Bacillota</taxon>
        <taxon>Bacilli</taxon>
        <taxon>Bacillales</taxon>
        <taxon>Bacillaceae</taxon>
        <taxon>Calidifontibacillus/Schinkia group</taxon>
        <taxon>Calidifontibacillus</taxon>
    </lineage>
</organism>